<dbReference type="InterPro" id="IPR010982">
    <property type="entry name" value="Lambda_DNA-bd_dom_sf"/>
</dbReference>
<dbReference type="SUPFAM" id="SSF53822">
    <property type="entry name" value="Periplasmic binding protein-like I"/>
    <property type="match status" value="1"/>
</dbReference>
<dbReference type="Pfam" id="PF00356">
    <property type="entry name" value="LacI"/>
    <property type="match status" value="1"/>
</dbReference>
<dbReference type="PROSITE" id="PS50932">
    <property type="entry name" value="HTH_LACI_2"/>
    <property type="match status" value="1"/>
</dbReference>
<keyword evidence="2 5" id="KW-0238">DNA-binding</keyword>
<evidence type="ECO:0000256" key="3">
    <source>
        <dbReference type="ARBA" id="ARBA00023163"/>
    </source>
</evidence>
<protein>
    <submittedName>
        <fullName evidence="5">LacI family DNA-binding transcriptional regulator</fullName>
    </submittedName>
</protein>
<dbReference type="Pfam" id="PF00532">
    <property type="entry name" value="Peripla_BP_1"/>
    <property type="match status" value="1"/>
</dbReference>
<dbReference type="Gene3D" id="3.40.50.2300">
    <property type="match status" value="2"/>
</dbReference>
<accession>A0AAJ1IC28</accession>
<evidence type="ECO:0000256" key="2">
    <source>
        <dbReference type="ARBA" id="ARBA00023125"/>
    </source>
</evidence>
<dbReference type="GO" id="GO:0003700">
    <property type="term" value="F:DNA-binding transcription factor activity"/>
    <property type="evidence" value="ECO:0007669"/>
    <property type="project" value="TreeGrafter"/>
</dbReference>
<dbReference type="EMBL" id="JAQQAL010000012">
    <property type="protein sequence ID" value="MDC7226495.1"/>
    <property type="molecule type" value="Genomic_DNA"/>
</dbReference>
<proteinExistence type="predicted"/>
<evidence type="ECO:0000259" key="4">
    <source>
        <dbReference type="PROSITE" id="PS50932"/>
    </source>
</evidence>
<dbReference type="InterPro" id="IPR028082">
    <property type="entry name" value="Peripla_BP_I"/>
</dbReference>
<evidence type="ECO:0000256" key="1">
    <source>
        <dbReference type="ARBA" id="ARBA00023015"/>
    </source>
</evidence>
<dbReference type="Proteomes" id="UP001221217">
    <property type="component" value="Unassembled WGS sequence"/>
</dbReference>
<dbReference type="InterPro" id="IPR000843">
    <property type="entry name" value="HTH_LacI"/>
</dbReference>
<dbReference type="PANTHER" id="PTHR30146">
    <property type="entry name" value="LACI-RELATED TRANSCRIPTIONAL REPRESSOR"/>
    <property type="match status" value="1"/>
</dbReference>
<keyword evidence="1" id="KW-0805">Transcription regulation</keyword>
<name>A0AAJ1IC28_9SPIO</name>
<dbReference type="CDD" id="cd06267">
    <property type="entry name" value="PBP1_LacI_sugar_binding-like"/>
    <property type="match status" value="1"/>
</dbReference>
<keyword evidence="3" id="KW-0804">Transcription</keyword>
<feature type="domain" description="HTH lacI-type" evidence="4">
    <location>
        <begin position="3"/>
        <end position="57"/>
    </location>
</feature>
<dbReference type="SMART" id="SM00354">
    <property type="entry name" value="HTH_LACI"/>
    <property type="match status" value="1"/>
</dbReference>
<dbReference type="Gene3D" id="1.10.260.40">
    <property type="entry name" value="lambda repressor-like DNA-binding domains"/>
    <property type="match status" value="1"/>
</dbReference>
<organism evidence="5 6">
    <name type="scientific">Candidatus Thalassospirochaeta sargassi</name>
    <dbReference type="NCBI Taxonomy" id="3119039"/>
    <lineage>
        <taxon>Bacteria</taxon>
        <taxon>Pseudomonadati</taxon>
        <taxon>Spirochaetota</taxon>
        <taxon>Spirochaetia</taxon>
        <taxon>Spirochaetales</taxon>
        <taxon>Spirochaetaceae</taxon>
        <taxon>Candidatus Thalassospirochaeta</taxon>
    </lineage>
</organism>
<evidence type="ECO:0000313" key="5">
    <source>
        <dbReference type="EMBL" id="MDC7226495.1"/>
    </source>
</evidence>
<gene>
    <name evidence="5" type="ORF">PQJ61_07000</name>
</gene>
<dbReference type="GO" id="GO:0000976">
    <property type="term" value="F:transcription cis-regulatory region binding"/>
    <property type="evidence" value="ECO:0007669"/>
    <property type="project" value="TreeGrafter"/>
</dbReference>
<dbReference type="CDD" id="cd01392">
    <property type="entry name" value="HTH_LacI"/>
    <property type="match status" value="1"/>
</dbReference>
<dbReference type="InterPro" id="IPR001761">
    <property type="entry name" value="Peripla_BP/Lac1_sug-bd_dom"/>
</dbReference>
<dbReference type="SUPFAM" id="SSF47413">
    <property type="entry name" value="lambda repressor-like DNA-binding domains"/>
    <property type="match status" value="1"/>
</dbReference>
<dbReference type="AlphaFoldDB" id="A0AAJ1IC28"/>
<dbReference type="PANTHER" id="PTHR30146:SF109">
    <property type="entry name" value="HTH-TYPE TRANSCRIPTIONAL REGULATOR GALS"/>
    <property type="match status" value="1"/>
</dbReference>
<comment type="caution">
    <text evidence="5">The sequence shown here is derived from an EMBL/GenBank/DDBJ whole genome shotgun (WGS) entry which is preliminary data.</text>
</comment>
<evidence type="ECO:0000313" key="6">
    <source>
        <dbReference type="Proteomes" id="UP001221217"/>
    </source>
</evidence>
<reference evidence="5 6" key="1">
    <citation type="submission" date="2022-12" db="EMBL/GenBank/DDBJ databases">
        <title>Metagenome assembled genome from gulf of manar.</title>
        <authorList>
            <person name="Kohli P."/>
            <person name="Pk S."/>
            <person name="Venkata Ramana C."/>
            <person name="Sasikala C."/>
        </authorList>
    </citation>
    <scope>NUCLEOTIDE SEQUENCE [LARGE SCALE GENOMIC DNA]</scope>
    <source>
        <strain evidence="5">JB008</strain>
    </source>
</reference>
<sequence length="336" mass="37362">MKVTIKDIAQKLNINFSSVSRALNNKPGVSDETRRLVVKTAKEMGYRPNVIARGLVSRTTKTIGVIIPDIINPLFGEITTGIIETANLSDYDVFLCISNWDCDKEKDYINAVQQKQVDGMIVKSVCNENASLLESAVVPVIGLESWTANNKFSSVSTDNIKGGYLAGKHLIDCGYRKAAIFSGPENSSASQFRRQGFINAFREQELHFDDTKFCVGEYDIESGYNLAKQLLEEHPDTDSIFANNDVIALGILQYLEEKGIKPGKDIGVIGFDNIRMAGLPQIQLTTVKQPKHSLGRIMVNLLLDEIKNHSDKNQHYPQRILLEPELIVRGTTSKQS</sequence>